<protein>
    <submittedName>
        <fullName evidence="1">Uncharacterized protein</fullName>
    </submittedName>
</protein>
<dbReference type="KEGG" id="ppsu:NO713_04042"/>
<gene>
    <name evidence="1" type="ORF">NO713_04042</name>
</gene>
<dbReference type="EMBL" id="LR882967">
    <property type="protein sequence ID" value="CAD5974193.1"/>
    <property type="molecule type" value="Genomic_DNA"/>
</dbReference>
<name>A0A9W4CQK9_9CYAN</name>
<accession>A0A9W4CQK9</accession>
<proteinExistence type="predicted"/>
<dbReference type="Proteomes" id="UP001153719">
    <property type="component" value="Chromosome"/>
</dbReference>
<reference evidence="1" key="1">
    <citation type="submission" date="2020-09" db="EMBL/GenBank/DDBJ databases">
        <authorList>
            <person name="Blom J."/>
        </authorList>
    </citation>
    <scope>NUCLEOTIDE SEQUENCE</scope>
    <source>
        <strain evidence="1">No.713</strain>
    </source>
</reference>
<dbReference type="RefSeq" id="WP_079681424.1">
    <property type="nucleotide sequence ID" value="NZ_LR882967.1"/>
</dbReference>
<dbReference type="AlphaFoldDB" id="A0A9W4CQK9"/>
<evidence type="ECO:0000313" key="1">
    <source>
        <dbReference type="EMBL" id="CAD5974193.1"/>
    </source>
</evidence>
<organism evidence="1 2">
    <name type="scientific">Planktothrix pseudagardhii</name>
    <dbReference type="NCBI Taxonomy" id="132604"/>
    <lineage>
        <taxon>Bacteria</taxon>
        <taxon>Bacillati</taxon>
        <taxon>Cyanobacteriota</taxon>
        <taxon>Cyanophyceae</taxon>
        <taxon>Oscillatoriophycideae</taxon>
        <taxon>Oscillatoriales</taxon>
        <taxon>Microcoleaceae</taxon>
        <taxon>Planktothrix</taxon>
    </lineage>
</organism>
<keyword evidence="2" id="KW-1185">Reference proteome</keyword>
<sequence>MSRDLRGTGIASALENYFDSICIGNDGDSEIKKLQLSDSGILSYDVQIRHRQVTTIHIPFNGNKNIITYSLTTHATGDINPRNPDPNKLHFGVDTPFGTVTVNLTELMQVIATMI</sequence>
<evidence type="ECO:0000313" key="2">
    <source>
        <dbReference type="Proteomes" id="UP001153719"/>
    </source>
</evidence>